<evidence type="ECO:0008006" key="4">
    <source>
        <dbReference type="Google" id="ProtNLM"/>
    </source>
</evidence>
<comment type="caution">
    <text evidence="2">The sequence shown here is derived from an EMBL/GenBank/DDBJ whole genome shotgun (WGS) entry which is preliminary data.</text>
</comment>
<sequence>MLSGVVKAMQQADLGSVEFNVDRGLPERYTLADLTQDFLEGNILPQLDALSALSLCLRNTERIDQESQDQASIQHLSSQTLGLLSHSSGSLLNIDPASAEQALDVLKILVLGFSLVLGDQNLIVVAAYTDCREAWTTVNAELYAREILGHSMDSDQKHAFINSAVLERFIRPIFSRTCSSRITSTGRKAHFADDSQDGFASNVISVTDDARLWKTTQTHAVTVFSWAVEQCDDALAGKSWPMFTPVLLALLDDPDTKFKAKGLSVLSDFLAKCPAKVLVETGLGSIFEQSLFPCLLSLPTLTPEKESLQLLGPAYSAIIQLAKMQFPEAKARDKKNKLLTRLLREGILPGYWQSSEYVEIVELLARQTISIVNELGFFATTHLKAIPQVFSVITQLLTFA</sequence>
<keyword evidence="3" id="KW-1185">Reference proteome</keyword>
<dbReference type="GO" id="GO:0110078">
    <property type="term" value="C:TTT Hsp90 cochaperone complex"/>
    <property type="evidence" value="ECO:0007669"/>
    <property type="project" value="InterPro"/>
</dbReference>
<dbReference type="PANTHER" id="PTHR32226:SF2">
    <property type="entry name" value="TELO2-INTERACTING PROTEIN 2"/>
    <property type="match status" value="1"/>
</dbReference>
<dbReference type="GeneID" id="34556324"/>
<comment type="similarity">
    <text evidence="1">Belongs to the TTI2 family.</text>
</comment>
<name>A0A1G4BJD3_9PEZI</name>
<dbReference type="PANTHER" id="PTHR32226">
    <property type="entry name" value="TELO2-INTERACTING PROTEIN 2"/>
    <property type="match status" value="1"/>
</dbReference>
<dbReference type="GO" id="GO:0005634">
    <property type="term" value="C:nucleus"/>
    <property type="evidence" value="ECO:0007669"/>
    <property type="project" value="TreeGrafter"/>
</dbReference>
<evidence type="ECO:0000313" key="2">
    <source>
        <dbReference type="EMBL" id="OHF01408.1"/>
    </source>
</evidence>
<evidence type="ECO:0000313" key="3">
    <source>
        <dbReference type="Proteomes" id="UP000176998"/>
    </source>
</evidence>
<dbReference type="OrthoDB" id="6417021at2759"/>
<organism evidence="2 3">
    <name type="scientific">Colletotrichum orchidophilum</name>
    <dbReference type="NCBI Taxonomy" id="1209926"/>
    <lineage>
        <taxon>Eukaryota</taxon>
        <taxon>Fungi</taxon>
        <taxon>Dikarya</taxon>
        <taxon>Ascomycota</taxon>
        <taxon>Pezizomycotina</taxon>
        <taxon>Sordariomycetes</taxon>
        <taxon>Hypocreomycetidae</taxon>
        <taxon>Glomerellales</taxon>
        <taxon>Glomerellaceae</taxon>
        <taxon>Colletotrichum</taxon>
    </lineage>
</organism>
<gene>
    <name evidence="2" type="ORF">CORC01_03164</name>
</gene>
<dbReference type="GO" id="GO:0005829">
    <property type="term" value="C:cytosol"/>
    <property type="evidence" value="ECO:0007669"/>
    <property type="project" value="TreeGrafter"/>
</dbReference>
<dbReference type="STRING" id="1209926.A0A1G4BJD3"/>
<dbReference type="InterPro" id="IPR018870">
    <property type="entry name" value="Tti2"/>
</dbReference>
<dbReference type="Proteomes" id="UP000176998">
    <property type="component" value="Unassembled WGS sequence"/>
</dbReference>
<accession>A0A1G4BJD3</accession>
<dbReference type="Pfam" id="PF10521">
    <property type="entry name" value="Tti2"/>
    <property type="match status" value="1"/>
</dbReference>
<protein>
    <recommendedName>
        <fullName evidence="4">MMS19 nucleotide excision repair protein</fullName>
    </recommendedName>
</protein>
<dbReference type="AlphaFoldDB" id="A0A1G4BJD3"/>
<evidence type="ECO:0000256" key="1">
    <source>
        <dbReference type="ARBA" id="ARBA00034736"/>
    </source>
</evidence>
<reference evidence="2 3" key="1">
    <citation type="submission" date="2016-09" db="EMBL/GenBank/DDBJ databases">
        <authorList>
            <person name="Capua I."/>
            <person name="De Benedictis P."/>
            <person name="Joannis T."/>
            <person name="Lombin L.H."/>
            <person name="Cattoli G."/>
        </authorList>
    </citation>
    <scope>NUCLEOTIDE SEQUENCE [LARGE SCALE GENOMIC DNA]</scope>
    <source>
        <strain evidence="2 3">IMI 309357</strain>
    </source>
</reference>
<dbReference type="EMBL" id="MJBS01000019">
    <property type="protein sequence ID" value="OHF01408.1"/>
    <property type="molecule type" value="Genomic_DNA"/>
</dbReference>
<dbReference type="RefSeq" id="XP_022478550.1">
    <property type="nucleotide sequence ID" value="XM_022614814.1"/>
</dbReference>
<proteinExistence type="inferred from homology"/>